<comment type="caution">
    <text evidence="3">The sequence shown here is derived from an EMBL/GenBank/DDBJ whole genome shotgun (WGS) entry which is preliminary data.</text>
</comment>
<feature type="transmembrane region" description="Helical" evidence="2">
    <location>
        <begin position="298"/>
        <end position="317"/>
    </location>
</feature>
<evidence type="ECO:0000313" key="4">
    <source>
        <dbReference type="Proteomes" id="UP001438707"/>
    </source>
</evidence>
<dbReference type="Proteomes" id="UP001438707">
    <property type="component" value="Unassembled WGS sequence"/>
</dbReference>
<gene>
    <name evidence="3" type="ORF">WJX74_002103</name>
</gene>
<dbReference type="EMBL" id="JALJOS010000007">
    <property type="protein sequence ID" value="KAK9836516.1"/>
    <property type="molecule type" value="Genomic_DNA"/>
</dbReference>
<feature type="transmembrane region" description="Helical" evidence="2">
    <location>
        <begin position="248"/>
        <end position="266"/>
    </location>
</feature>
<dbReference type="AlphaFoldDB" id="A0AAW1RTL1"/>
<reference evidence="3 4" key="1">
    <citation type="journal article" date="2024" name="Nat. Commun.">
        <title>Phylogenomics reveals the evolutionary origins of lichenization in chlorophyte algae.</title>
        <authorList>
            <person name="Puginier C."/>
            <person name="Libourel C."/>
            <person name="Otte J."/>
            <person name="Skaloud P."/>
            <person name="Haon M."/>
            <person name="Grisel S."/>
            <person name="Petersen M."/>
            <person name="Berrin J.G."/>
            <person name="Delaux P.M."/>
            <person name="Dal Grande F."/>
            <person name="Keller J."/>
        </authorList>
    </citation>
    <scope>NUCLEOTIDE SEQUENCE [LARGE SCALE GENOMIC DNA]</scope>
    <source>
        <strain evidence="3 4">SAG 2145</strain>
    </source>
</reference>
<evidence type="ECO:0000256" key="1">
    <source>
        <dbReference type="SAM" id="MobiDB-lite"/>
    </source>
</evidence>
<feature type="transmembrane region" description="Helical" evidence="2">
    <location>
        <begin position="223"/>
        <end position="241"/>
    </location>
</feature>
<organism evidence="3 4">
    <name type="scientific">Apatococcus lobatus</name>
    <dbReference type="NCBI Taxonomy" id="904363"/>
    <lineage>
        <taxon>Eukaryota</taxon>
        <taxon>Viridiplantae</taxon>
        <taxon>Chlorophyta</taxon>
        <taxon>core chlorophytes</taxon>
        <taxon>Trebouxiophyceae</taxon>
        <taxon>Chlorellales</taxon>
        <taxon>Chlorellaceae</taxon>
        <taxon>Apatococcus</taxon>
    </lineage>
</organism>
<evidence type="ECO:0000313" key="3">
    <source>
        <dbReference type="EMBL" id="KAK9836516.1"/>
    </source>
</evidence>
<protein>
    <submittedName>
        <fullName evidence="3">Uncharacterized protein</fullName>
    </submittedName>
</protein>
<proteinExistence type="predicted"/>
<sequence length="350" mass="37816">MVQGVQEDASSRSYPAAAQDMTFQGQPHLHTRTGAERVNSTATDDALLDPMGVGADEGPGMRPAPIIGTRPQNTEPSQADPKLFPEVRDTSAKPERTHSRRGWPLSFNGLTPHHVKEHPGFKRNKLTLLSMGIAVVLVANVTFLGFLTPPKSPAMPLLYFDLPSNQKLDGVSNNGFVNLILNKTASRDSAGALALDRLDYSKLSLSDYAAMFRTIDQNDFCPYPLQTAFLVFNGFAFSFGAISMTITLVFFVVAFLLAGFVTAGVGQPSPVECDYVTSESKLLRGVIDGSVADGTANIFVASVYATLGMICVLLVLIEIDDSGLVRVPIAISLLKGHFQDVCTGRRWESF</sequence>
<name>A0AAW1RTL1_9CHLO</name>
<keyword evidence="2" id="KW-0472">Membrane</keyword>
<feature type="region of interest" description="Disordered" evidence="1">
    <location>
        <begin position="28"/>
        <end position="60"/>
    </location>
</feature>
<feature type="transmembrane region" description="Helical" evidence="2">
    <location>
        <begin position="126"/>
        <end position="147"/>
    </location>
</feature>
<keyword evidence="2" id="KW-0812">Transmembrane</keyword>
<evidence type="ECO:0000256" key="2">
    <source>
        <dbReference type="SAM" id="Phobius"/>
    </source>
</evidence>
<keyword evidence="4" id="KW-1185">Reference proteome</keyword>
<accession>A0AAW1RTL1</accession>
<keyword evidence="2" id="KW-1133">Transmembrane helix</keyword>